<keyword evidence="2" id="KW-1185">Reference proteome</keyword>
<dbReference type="AlphaFoldDB" id="A0AAV6M3V6"/>
<protein>
    <submittedName>
        <fullName evidence="1">Uncharacterized protein</fullName>
    </submittedName>
</protein>
<feature type="non-terminal residue" evidence="1">
    <location>
        <position position="1"/>
    </location>
</feature>
<gene>
    <name evidence="1" type="ORF">SDJN03_25556</name>
</gene>
<evidence type="ECO:0000313" key="2">
    <source>
        <dbReference type="Proteomes" id="UP000685013"/>
    </source>
</evidence>
<reference evidence="1 2" key="1">
    <citation type="journal article" date="2021" name="Hortic Res">
        <title>The domestication of Cucurbita argyrosperma as revealed by the genome of its wild relative.</title>
        <authorList>
            <person name="Barrera-Redondo J."/>
            <person name="Sanchez-de la Vega G."/>
            <person name="Aguirre-Liguori J.A."/>
            <person name="Castellanos-Morales G."/>
            <person name="Gutierrez-Guerrero Y.T."/>
            <person name="Aguirre-Dugua X."/>
            <person name="Aguirre-Planter E."/>
            <person name="Tenaillon M.I."/>
            <person name="Lira-Saade R."/>
            <person name="Eguiarte L.E."/>
        </authorList>
    </citation>
    <scope>NUCLEOTIDE SEQUENCE [LARGE SCALE GENOMIC DNA]</scope>
    <source>
        <strain evidence="1">JBR-2021</strain>
    </source>
</reference>
<proteinExistence type="predicted"/>
<accession>A0AAV6M3V6</accession>
<evidence type="ECO:0000313" key="1">
    <source>
        <dbReference type="EMBL" id="KAG6574917.1"/>
    </source>
</evidence>
<dbReference type="EMBL" id="JAGKQH010000017">
    <property type="protein sequence ID" value="KAG6574917.1"/>
    <property type="molecule type" value="Genomic_DNA"/>
</dbReference>
<name>A0AAV6M3V6_9ROSI</name>
<dbReference type="Proteomes" id="UP000685013">
    <property type="component" value="Chromosome 17"/>
</dbReference>
<organism evidence="1 2">
    <name type="scientific">Cucurbita argyrosperma subsp. sororia</name>
    <dbReference type="NCBI Taxonomy" id="37648"/>
    <lineage>
        <taxon>Eukaryota</taxon>
        <taxon>Viridiplantae</taxon>
        <taxon>Streptophyta</taxon>
        <taxon>Embryophyta</taxon>
        <taxon>Tracheophyta</taxon>
        <taxon>Spermatophyta</taxon>
        <taxon>Magnoliopsida</taxon>
        <taxon>eudicotyledons</taxon>
        <taxon>Gunneridae</taxon>
        <taxon>Pentapetalae</taxon>
        <taxon>rosids</taxon>
        <taxon>fabids</taxon>
        <taxon>Cucurbitales</taxon>
        <taxon>Cucurbitaceae</taxon>
        <taxon>Cucurbiteae</taxon>
        <taxon>Cucurbita</taxon>
    </lineage>
</organism>
<sequence length="155" mass="17830">MDPMRLNDSQPQFYSSGIYGHCYVAKSRSNGRNRRKLERPKCERTAKSFLNRYKCKDSNMVGLPKNYWGKSILDSCGWHMLRQALSLCQWAHNQYDDKKWFLTPSLSATILPVYFGLGESIVPVETALAPCPNLRVVNLIIWAIGGTMESLWFFT</sequence>
<comment type="caution">
    <text evidence="1">The sequence shown here is derived from an EMBL/GenBank/DDBJ whole genome shotgun (WGS) entry which is preliminary data.</text>
</comment>